<evidence type="ECO:0000313" key="2">
    <source>
        <dbReference type="Proteomes" id="UP000002630"/>
    </source>
</evidence>
<reference evidence="1 2" key="1">
    <citation type="journal article" date="2010" name="Nature">
        <title>The Ectocarpus genome and the independent evolution of multicellularity in brown algae.</title>
        <authorList>
            <person name="Cock J.M."/>
            <person name="Sterck L."/>
            <person name="Rouze P."/>
            <person name="Scornet D."/>
            <person name="Allen A.E."/>
            <person name="Amoutzias G."/>
            <person name="Anthouard V."/>
            <person name="Artiguenave F."/>
            <person name="Aury J.M."/>
            <person name="Badger J.H."/>
            <person name="Beszteri B."/>
            <person name="Billiau K."/>
            <person name="Bonnet E."/>
            <person name="Bothwell J.H."/>
            <person name="Bowler C."/>
            <person name="Boyen C."/>
            <person name="Brownlee C."/>
            <person name="Carrano C.J."/>
            <person name="Charrier B."/>
            <person name="Cho G.Y."/>
            <person name="Coelho S.M."/>
            <person name="Collen J."/>
            <person name="Corre E."/>
            <person name="Da Silva C."/>
            <person name="Delage L."/>
            <person name="Delaroque N."/>
            <person name="Dittami S.M."/>
            <person name="Doulbeau S."/>
            <person name="Elias M."/>
            <person name="Farnham G."/>
            <person name="Gachon C.M."/>
            <person name="Gschloessl B."/>
            <person name="Heesch S."/>
            <person name="Jabbari K."/>
            <person name="Jubin C."/>
            <person name="Kawai H."/>
            <person name="Kimura K."/>
            <person name="Kloareg B."/>
            <person name="Kupper F.C."/>
            <person name="Lang D."/>
            <person name="Le Bail A."/>
            <person name="Leblanc C."/>
            <person name="Lerouge P."/>
            <person name="Lohr M."/>
            <person name="Lopez P.J."/>
            <person name="Martens C."/>
            <person name="Maumus F."/>
            <person name="Michel G."/>
            <person name="Miranda-Saavedra D."/>
            <person name="Morales J."/>
            <person name="Moreau H."/>
            <person name="Motomura T."/>
            <person name="Nagasato C."/>
            <person name="Napoli C.A."/>
            <person name="Nelson D.R."/>
            <person name="Nyvall-Collen P."/>
            <person name="Peters A.F."/>
            <person name="Pommier C."/>
            <person name="Potin P."/>
            <person name="Poulain J."/>
            <person name="Quesneville H."/>
            <person name="Read B."/>
            <person name="Rensing S.A."/>
            <person name="Ritter A."/>
            <person name="Rousvoal S."/>
            <person name="Samanta M."/>
            <person name="Samson G."/>
            <person name="Schroeder D.C."/>
            <person name="Segurens B."/>
            <person name="Strittmatter M."/>
            <person name="Tonon T."/>
            <person name="Tregear J.W."/>
            <person name="Valentin K."/>
            <person name="von Dassow P."/>
            <person name="Yamagishi T."/>
            <person name="Van de Peer Y."/>
            <person name="Wincker P."/>
        </authorList>
    </citation>
    <scope>NUCLEOTIDE SEQUENCE [LARGE SCALE GENOMIC DNA]</scope>
    <source>
        <strain evidence="2">Ec32 / CCAP1310/4</strain>
    </source>
</reference>
<gene>
    <name evidence="1" type="ORF">Esi_0000_0110</name>
</gene>
<dbReference type="eggNOG" id="ENOG502S516">
    <property type="taxonomic scope" value="Eukaryota"/>
</dbReference>
<organism evidence="1 2">
    <name type="scientific">Ectocarpus siliculosus</name>
    <name type="common">Brown alga</name>
    <name type="synonym">Conferva siliculosa</name>
    <dbReference type="NCBI Taxonomy" id="2880"/>
    <lineage>
        <taxon>Eukaryota</taxon>
        <taxon>Sar</taxon>
        <taxon>Stramenopiles</taxon>
        <taxon>Ochrophyta</taxon>
        <taxon>PX clade</taxon>
        <taxon>Phaeophyceae</taxon>
        <taxon>Ectocarpales</taxon>
        <taxon>Ectocarpaceae</taxon>
        <taxon>Ectocarpus</taxon>
    </lineage>
</organism>
<proteinExistence type="predicted"/>
<evidence type="ECO:0008006" key="3">
    <source>
        <dbReference type="Google" id="ProtNLM"/>
    </source>
</evidence>
<name>D8LAZ2_ECTSI</name>
<dbReference type="EMBL" id="FN649726">
    <property type="protein sequence ID" value="CBN76501.1"/>
    <property type="molecule type" value="Genomic_DNA"/>
</dbReference>
<dbReference type="OrthoDB" id="10306464at2759"/>
<dbReference type="InParanoid" id="D8LAZ2"/>
<protein>
    <recommendedName>
        <fullName evidence="3">PH domain-containing protein</fullName>
    </recommendedName>
</protein>
<dbReference type="EMBL" id="FN647682">
    <property type="protein sequence ID" value="CBN76501.1"/>
    <property type="molecule type" value="Genomic_DNA"/>
</dbReference>
<keyword evidence="2" id="KW-1185">Reference proteome</keyword>
<evidence type="ECO:0000313" key="1">
    <source>
        <dbReference type="EMBL" id="CBN76501.1"/>
    </source>
</evidence>
<sequence length="193" mass="21004">MGSIFSCVTEEDKLDKHEQERLDLLKKGERFGRRKMVAMGVSLGSEPAMVRLSDDQSTVSWASADAPTFGSVKVTSVQNVKPAGATGLVLLGKGNSKELELETADAATRDLWVIALQEVVERSKMSGKHNEAELEAQAQELSENKAEYWATRRKELHDVEAAAAERKKKYAGAGMQFTAQALANKSGSFKSQG</sequence>
<dbReference type="AlphaFoldDB" id="D8LAZ2"/>
<accession>D8LAZ2</accession>
<dbReference type="Proteomes" id="UP000002630">
    <property type="component" value="Linkage Group LG01"/>
</dbReference>